<gene>
    <name evidence="1" type="ORF">Q2T77_37625</name>
</gene>
<dbReference type="Proteomes" id="UP001169027">
    <property type="component" value="Unassembled WGS sequence"/>
</dbReference>
<proteinExistence type="predicted"/>
<comment type="caution">
    <text evidence="1">The sequence shown here is derived from an EMBL/GenBank/DDBJ whole genome shotgun (WGS) entry which is preliminary data.</text>
</comment>
<accession>A0ABT8SGB6</accession>
<dbReference type="EMBL" id="JAUKVY010000055">
    <property type="protein sequence ID" value="MDO1537961.1"/>
    <property type="molecule type" value="Genomic_DNA"/>
</dbReference>
<sequence>MHATSESLKCDTDSFDSLAREVPLVNSYLNQLLALAPWPAAMWDFWRGQSSRYSTFLAGGAPFDA</sequence>
<organism evidence="1 2">
    <name type="scientific">Variovorax ginsengisoli</name>
    <dbReference type="NCBI Taxonomy" id="363844"/>
    <lineage>
        <taxon>Bacteria</taxon>
        <taxon>Pseudomonadati</taxon>
        <taxon>Pseudomonadota</taxon>
        <taxon>Betaproteobacteria</taxon>
        <taxon>Burkholderiales</taxon>
        <taxon>Comamonadaceae</taxon>
        <taxon>Variovorax</taxon>
    </lineage>
</organism>
<name>A0ABT8SGB6_9BURK</name>
<reference evidence="1" key="1">
    <citation type="submission" date="2023-06" db="EMBL/GenBank/DDBJ databases">
        <authorList>
            <person name="Jiang Y."/>
            <person name="Liu Q."/>
        </authorList>
    </citation>
    <scope>NUCLEOTIDE SEQUENCE</scope>
    <source>
        <strain evidence="1">CGMCC 1.12090</strain>
    </source>
</reference>
<evidence type="ECO:0000313" key="1">
    <source>
        <dbReference type="EMBL" id="MDO1537961.1"/>
    </source>
</evidence>
<keyword evidence="2" id="KW-1185">Reference proteome</keyword>
<evidence type="ECO:0000313" key="2">
    <source>
        <dbReference type="Proteomes" id="UP001169027"/>
    </source>
</evidence>
<protein>
    <submittedName>
        <fullName evidence="1">Uncharacterized protein</fullName>
    </submittedName>
</protein>